<dbReference type="Proteomes" id="UP000792374">
    <property type="component" value="Genome"/>
</dbReference>
<protein>
    <recommendedName>
        <fullName evidence="3">N1R/p28-like protein</fullName>
    </recommendedName>
</protein>
<gene>
    <name evidence="1" type="ORF">CHREV_241</name>
</gene>
<name>A0ABM9QKS5_9POXV</name>
<reference evidence="1" key="1">
    <citation type="journal article" date="2013" name="J. Virol.">
        <title>New Insights into the Evolution of Entomopoxvirinae from the Complete Genome Sequences of Four Entomopoxviruses Infecting Adoxophyes honmai, Choristoneura biennis, Choristoneura rosaceana, and Mythimna separata.</title>
        <authorList>
            <person name="Theze J."/>
            <person name="Takatsuka J."/>
            <person name="Li Z."/>
            <person name="Gallais J."/>
            <person name="Doucet D."/>
            <person name="Arif B."/>
            <person name="Nakai M."/>
            <person name="Herniou E.A."/>
        </authorList>
    </citation>
    <scope>NUCLEOTIDE SEQUENCE</scope>
</reference>
<organism evidence="1 2">
    <name type="scientific">Choristoneura rosaceana entomopoxvirus 'L'</name>
    <dbReference type="NCBI Taxonomy" id="1293539"/>
    <lineage>
        <taxon>Viruses</taxon>
        <taxon>Varidnaviria</taxon>
        <taxon>Bamfordvirae</taxon>
        <taxon>Nucleocytoviricota</taxon>
        <taxon>Pokkesviricetes</taxon>
        <taxon>Chitovirales</taxon>
        <taxon>Poxviridae</taxon>
        <taxon>Entomopoxvirinae</taxon>
        <taxon>Betaentomopoxvirus</taxon>
        <taxon>Betaentomopoxvirus crosaceana</taxon>
        <taxon>Choristoneura rosaceana entomopoxvirus</taxon>
    </lineage>
</organism>
<accession>A0ABM9QKS5</accession>
<keyword evidence="2" id="KW-1185">Reference proteome</keyword>
<evidence type="ECO:0000313" key="1">
    <source>
        <dbReference type="EMBL" id="CCU56143.1"/>
    </source>
</evidence>
<sequence>MENNQDTEIDDVEYNKIIQNIQDEKDEFIKKEHTDGLLRLIFNNQIQQQNIKEDVEIDKNNN</sequence>
<dbReference type="RefSeq" id="YP_008004645.1">
    <property type="nucleotide sequence ID" value="NC_021249.1"/>
</dbReference>
<dbReference type="GeneID" id="15613566"/>
<proteinExistence type="predicted"/>
<evidence type="ECO:0008006" key="3">
    <source>
        <dbReference type="Google" id="ProtNLM"/>
    </source>
</evidence>
<dbReference type="EMBL" id="HF679133">
    <property type="protein sequence ID" value="CCU56143.1"/>
    <property type="molecule type" value="Genomic_DNA"/>
</dbReference>
<evidence type="ECO:0000313" key="2">
    <source>
        <dbReference type="Proteomes" id="UP000792374"/>
    </source>
</evidence>